<keyword evidence="1" id="KW-0963">Cytoplasm</keyword>
<dbReference type="Proteomes" id="UP000694871">
    <property type="component" value="Unplaced"/>
</dbReference>
<evidence type="ECO:0000256" key="1">
    <source>
        <dbReference type="ARBA" id="ARBA00022490"/>
    </source>
</evidence>
<accession>A0ABM1LEE9</accession>
<dbReference type="InterPro" id="IPR027516">
    <property type="entry name" value="EIF3C"/>
</dbReference>
<evidence type="ECO:0000313" key="7">
    <source>
        <dbReference type="RefSeq" id="XP_015284336.1"/>
    </source>
</evidence>
<sequence length="86" mass="9911">TGTEEDKRVLEKKREEKAKKKQDRKSKRYEDDEDDNESGEWEKVKGGVPLVKEKPKMFAKGTEINHAVVVKKLNEILQARGKKGTD</sequence>
<evidence type="ECO:0000313" key="6">
    <source>
        <dbReference type="Proteomes" id="UP000694871"/>
    </source>
</evidence>
<dbReference type="Pfam" id="PF05470">
    <property type="entry name" value="eIF-3c_N"/>
    <property type="match status" value="1"/>
</dbReference>
<dbReference type="InterPro" id="IPR008905">
    <property type="entry name" value="EIF3C_N_dom"/>
</dbReference>
<protein>
    <submittedName>
        <fullName evidence="7">Eukaryotic translation initiation factor 3 subunit C-like</fullName>
    </submittedName>
</protein>
<keyword evidence="6" id="KW-1185">Reference proteome</keyword>
<keyword evidence="3" id="KW-0648">Protein biosynthesis</keyword>
<name>A0ABM1LEE9_GEKJA</name>
<evidence type="ECO:0000256" key="4">
    <source>
        <dbReference type="SAM" id="MobiDB-lite"/>
    </source>
</evidence>
<feature type="non-terminal residue" evidence="7">
    <location>
        <position position="1"/>
    </location>
</feature>
<gene>
    <name evidence="7" type="primary">LOC107125427</name>
</gene>
<evidence type="ECO:0000259" key="5">
    <source>
        <dbReference type="Pfam" id="PF05470"/>
    </source>
</evidence>
<dbReference type="PANTHER" id="PTHR13937:SF0">
    <property type="entry name" value="EUKARYOTIC TRANSLATION INITIATION FACTOR 3 SUBUNIT C-RELATED"/>
    <property type="match status" value="1"/>
</dbReference>
<feature type="domain" description="Eukaryotic translation initiation factor 3 subunit C N-terminal" evidence="5">
    <location>
        <begin position="11"/>
        <end position="86"/>
    </location>
</feature>
<dbReference type="PANTHER" id="PTHR13937">
    <property type="entry name" value="EUKARYOTIC TRANSLATION INITATION FACTOR 3, SUBUNIT 8 EIF3S8 -RELATED"/>
    <property type="match status" value="1"/>
</dbReference>
<reference evidence="7" key="1">
    <citation type="submission" date="2025-08" db="UniProtKB">
        <authorList>
            <consortium name="RefSeq"/>
        </authorList>
    </citation>
    <scope>IDENTIFICATION</scope>
</reference>
<feature type="compositionally biased region" description="Basic and acidic residues" evidence="4">
    <location>
        <begin position="1"/>
        <end position="18"/>
    </location>
</feature>
<feature type="non-terminal residue" evidence="7">
    <location>
        <position position="86"/>
    </location>
</feature>
<evidence type="ECO:0000256" key="2">
    <source>
        <dbReference type="ARBA" id="ARBA00022540"/>
    </source>
</evidence>
<keyword evidence="2" id="KW-0396">Initiation factor</keyword>
<evidence type="ECO:0000256" key="3">
    <source>
        <dbReference type="ARBA" id="ARBA00022917"/>
    </source>
</evidence>
<dbReference type="RefSeq" id="XP_015284336.1">
    <property type="nucleotide sequence ID" value="XM_015428850.1"/>
</dbReference>
<feature type="region of interest" description="Disordered" evidence="4">
    <location>
        <begin position="1"/>
        <end position="47"/>
    </location>
</feature>
<organism evidence="6 7">
    <name type="scientific">Gekko japonicus</name>
    <name type="common">Schlegel's Japanese gecko</name>
    <dbReference type="NCBI Taxonomy" id="146911"/>
    <lineage>
        <taxon>Eukaryota</taxon>
        <taxon>Metazoa</taxon>
        <taxon>Chordata</taxon>
        <taxon>Craniata</taxon>
        <taxon>Vertebrata</taxon>
        <taxon>Euteleostomi</taxon>
        <taxon>Lepidosauria</taxon>
        <taxon>Squamata</taxon>
        <taxon>Bifurcata</taxon>
        <taxon>Gekkota</taxon>
        <taxon>Gekkonidae</taxon>
        <taxon>Gekkoninae</taxon>
        <taxon>Gekko</taxon>
    </lineage>
</organism>
<proteinExistence type="predicted"/>
<dbReference type="GeneID" id="107125427"/>